<evidence type="ECO:0000313" key="2">
    <source>
        <dbReference type="EMBL" id="ARF09330.1"/>
    </source>
</evidence>
<keyword evidence="1" id="KW-0472">Membrane</keyword>
<proteinExistence type="predicted"/>
<dbReference type="EMBL" id="KY684084">
    <property type="protein sequence ID" value="ARF09330.1"/>
    <property type="molecule type" value="Genomic_DNA"/>
</dbReference>
<keyword evidence="1" id="KW-1133">Transmembrane helix</keyword>
<keyword evidence="1" id="KW-0812">Transmembrane</keyword>
<protein>
    <submittedName>
        <fullName evidence="2">Uncharacterized protein</fullName>
    </submittedName>
</protein>
<evidence type="ECO:0000256" key="1">
    <source>
        <dbReference type="SAM" id="Phobius"/>
    </source>
</evidence>
<sequence length="70" mass="8183">MDFQTNITKFVKYVIVFAVIYLLTVYVPSQKMTIYESLIISMCAAILYAILDIFYPSYRIENKLNNNTNT</sequence>
<name>A0A1V0SC89_9VIRU</name>
<gene>
    <name evidence="2" type="ORF">Catovirus_2_279</name>
</gene>
<feature type="transmembrane region" description="Helical" evidence="1">
    <location>
        <begin position="10"/>
        <end position="28"/>
    </location>
</feature>
<accession>A0A1V0SC89</accession>
<feature type="transmembrane region" description="Helical" evidence="1">
    <location>
        <begin position="34"/>
        <end position="55"/>
    </location>
</feature>
<reference evidence="2" key="1">
    <citation type="journal article" date="2017" name="Science">
        <title>Giant viruses with an expanded complement of translation system components.</title>
        <authorList>
            <person name="Schulz F."/>
            <person name="Yutin N."/>
            <person name="Ivanova N.N."/>
            <person name="Ortega D.R."/>
            <person name="Lee T.K."/>
            <person name="Vierheilig J."/>
            <person name="Daims H."/>
            <person name="Horn M."/>
            <person name="Wagner M."/>
            <person name="Jensen G.J."/>
            <person name="Kyrpides N.C."/>
            <person name="Koonin E.V."/>
            <person name="Woyke T."/>
        </authorList>
    </citation>
    <scope>NUCLEOTIDE SEQUENCE</scope>
    <source>
        <strain evidence="2">CTV1</strain>
    </source>
</reference>
<organism evidence="2">
    <name type="scientific">Catovirus CTV1</name>
    <dbReference type="NCBI Taxonomy" id="1977631"/>
    <lineage>
        <taxon>Viruses</taxon>
        <taxon>Varidnaviria</taxon>
        <taxon>Bamfordvirae</taxon>
        <taxon>Nucleocytoviricota</taxon>
        <taxon>Megaviricetes</taxon>
        <taxon>Imitervirales</taxon>
        <taxon>Mimiviridae</taxon>
        <taxon>Klosneuvirinae</taxon>
        <taxon>Catovirus</taxon>
    </lineage>
</organism>